<name>A0A556CBR9_BREAU</name>
<dbReference type="InterPro" id="IPR038507">
    <property type="entry name" value="YcnI-like_sf"/>
</dbReference>
<dbReference type="AlphaFoldDB" id="A0A556CBR9"/>
<evidence type="ECO:0000313" key="5">
    <source>
        <dbReference type="Proteomes" id="UP000316406"/>
    </source>
</evidence>
<feature type="chain" id="PRO_5021887730" evidence="2">
    <location>
        <begin position="30"/>
        <end position="232"/>
    </location>
</feature>
<keyword evidence="2" id="KW-0732">Signal</keyword>
<dbReference type="OrthoDB" id="9810871at2"/>
<dbReference type="EMBL" id="VLTK01000008">
    <property type="protein sequence ID" value="TSI14488.1"/>
    <property type="molecule type" value="Genomic_DNA"/>
</dbReference>
<dbReference type="Pfam" id="PF07987">
    <property type="entry name" value="DUF1775"/>
    <property type="match status" value="1"/>
</dbReference>
<dbReference type="Gene3D" id="2.60.40.2230">
    <property type="entry name" value="Uncharacterised protein YcnI-like PF07987, DUF1775"/>
    <property type="match status" value="1"/>
</dbReference>
<dbReference type="RefSeq" id="WP_143923197.1">
    <property type="nucleotide sequence ID" value="NZ_VLTK01000008.1"/>
</dbReference>
<feature type="signal peptide" evidence="2">
    <location>
        <begin position="1"/>
        <end position="29"/>
    </location>
</feature>
<keyword evidence="1" id="KW-0812">Transmembrane</keyword>
<sequence>MRTRTIIGGLGTLVLTAALTVAAPLAASAHVTIDPGRADAGGWTYLTFRMPTESDTAATTKLQIHLPADTPLTHVSYQPTPGWTTQVTEKTLPEPVNVAGNTVPEAPTEITYTAADGGAKPGQVQTFLVSVGPVPDTGHIVIPATQTYSDGTVVEWEATPEQMTEDDTLSPAPVLWINDRPPEEQTEAAEAALGPEPSPSVTLGLSLAGLVLGTAGAVLGALAFAHSRRSAK</sequence>
<evidence type="ECO:0000313" key="4">
    <source>
        <dbReference type="EMBL" id="TSI14488.1"/>
    </source>
</evidence>
<keyword evidence="1" id="KW-0472">Membrane</keyword>
<dbReference type="Proteomes" id="UP000316406">
    <property type="component" value="Unassembled WGS sequence"/>
</dbReference>
<keyword evidence="1" id="KW-1133">Transmembrane helix</keyword>
<accession>A0A556CBR9</accession>
<protein>
    <submittedName>
        <fullName evidence="4">YcnI family protein</fullName>
    </submittedName>
</protein>
<dbReference type="CDD" id="cd08545">
    <property type="entry name" value="YcnI_like"/>
    <property type="match status" value="1"/>
</dbReference>
<gene>
    <name evidence="4" type="ORF">FO013_13985</name>
</gene>
<evidence type="ECO:0000256" key="2">
    <source>
        <dbReference type="SAM" id="SignalP"/>
    </source>
</evidence>
<reference evidence="4 5" key="1">
    <citation type="submission" date="2019-07" db="EMBL/GenBank/DDBJ databases">
        <title>Draft genome sequence of Brevibacterium aurantiacum XU54 isolated from Xinjiang China.</title>
        <authorList>
            <person name="Xu X."/>
        </authorList>
    </citation>
    <scope>NUCLEOTIDE SEQUENCE [LARGE SCALE GENOMIC DNA]</scope>
    <source>
        <strain evidence="4 5">XU54</strain>
    </source>
</reference>
<dbReference type="InterPro" id="IPR012533">
    <property type="entry name" value="YcnI-copper_dom"/>
</dbReference>
<comment type="caution">
    <text evidence="4">The sequence shown here is derived from an EMBL/GenBank/DDBJ whole genome shotgun (WGS) entry which is preliminary data.</text>
</comment>
<evidence type="ECO:0000259" key="3">
    <source>
        <dbReference type="Pfam" id="PF07987"/>
    </source>
</evidence>
<feature type="transmembrane region" description="Helical" evidence="1">
    <location>
        <begin position="203"/>
        <end position="225"/>
    </location>
</feature>
<feature type="domain" description="YncI copper-binding" evidence="3">
    <location>
        <begin position="30"/>
        <end position="175"/>
    </location>
</feature>
<proteinExistence type="predicted"/>
<keyword evidence="5" id="KW-1185">Reference proteome</keyword>
<organism evidence="4 5">
    <name type="scientific">Brevibacterium aurantiacum</name>
    <dbReference type="NCBI Taxonomy" id="273384"/>
    <lineage>
        <taxon>Bacteria</taxon>
        <taxon>Bacillati</taxon>
        <taxon>Actinomycetota</taxon>
        <taxon>Actinomycetes</taxon>
        <taxon>Micrococcales</taxon>
        <taxon>Brevibacteriaceae</taxon>
        <taxon>Brevibacterium</taxon>
    </lineage>
</organism>
<evidence type="ECO:0000256" key="1">
    <source>
        <dbReference type="SAM" id="Phobius"/>
    </source>
</evidence>